<dbReference type="Gene3D" id="1.25.40.10">
    <property type="entry name" value="Tetratricopeptide repeat domain"/>
    <property type="match status" value="1"/>
</dbReference>
<dbReference type="SMART" id="SM00382">
    <property type="entry name" value="AAA"/>
    <property type="match status" value="1"/>
</dbReference>
<dbReference type="EMBL" id="BANT01000028">
    <property type="protein sequence ID" value="GAC57978.1"/>
    <property type="molecule type" value="Genomic_DNA"/>
</dbReference>
<dbReference type="CDD" id="cd00009">
    <property type="entry name" value="AAA"/>
    <property type="match status" value="1"/>
</dbReference>
<keyword evidence="5" id="KW-0067">ATP-binding</keyword>
<comment type="caution">
    <text evidence="8">The sequence shown here is derived from an EMBL/GenBank/DDBJ whole genome shotgun (WGS) entry which is preliminary data.</text>
</comment>
<comment type="subcellular location">
    <subcellularLocation>
        <location evidence="1">Cytoplasm</location>
    </subcellularLocation>
</comment>
<evidence type="ECO:0000259" key="7">
    <source>
        <dbReference type="SMART" id="SM00382"/>
    </source>
</evidence>
<evidence type="ECO:0000256" key="3">
    <source>
        <dbReference type="ARBA" id="ARBA00022490"/>
    </source>
</evidence>
<evidence type="ECO:0000256" key="1">
    <source>
        <dbReference type="ARBA" id="ARBA00004496"/>
    </source>
</evidence>
<dbReference type="STRING" id="1121927.GOHSU_28_00330"/>
<organism evidence="8 9">
    <name type="scientific">Gordonia hirsuta DSM 44140 = NBRC 16056</name>
    <dbReference type="NCBI Taxonomy" id="1121927"/>
    <lineage>
        <taxon>Bacteria</taxon>
        <taxon>Bacillati</taxon>
        <taxon>Actinomycetota</taxon>
        <taxon>Actinomycetes</taxon>
        <taxon>Mycobacteriales</taxon>
        <taxon>Gordoniaceae</taxon>
        <taxon>Gordonia</taxon>
    </lineage>
</organism>
<proteinExistence type="inferred from homology"/>
<feature type="repeat" description="TPR" evidence="6">
    <location>
        <begin position="228"/>
        <end position="261"/>
    </location>
</feature>
<gene>
    <name evidence="8" type="ORF">GOHSU_28_00330</name>
</gene>
<dbReference type="InterPro" id="IPR019734">
    <property type="entry name" value="TPR_rpt"/>
</dbReference>
<dbReference type="InterPro" id="IPR003959">
    <property type="entry name" value="ATPase_AAA_core"/>
</dbReference>
<keyword evidence="9" id="KW-1185">Reference proteome</keyword>
<evidence type="ECO:0000256" key="5">
    <source>
        <dbReference type="ARBA" id="ARBA00022840"/>
    </source>
</evidence>
<protein>
    <recommendedName>
        <fullName evidence="7">AAA+ ATPase domain-containing protein</fullName>
    </recommendedName>
</protein>
<evidence type="ECO:0000256" key="2">
    <source>
        <dbReference type="ARBA" id="ARBA00010378"/>
    </source>
</evidence>
<dbReference type="eggNOG" id="COG0464">
    <property type="taxonomic scope" value="Bacteria"/>
</dbReference>
<dbReference type="PRINTS" id="PR00819">
    <property type="entry name" value="CBXCFQXSUPER"/>
</dbReference>
<evidence type="ECO:0000256" key="4">
    <source>
        <dbReference type="ARBA" id="ARBA00022741"/>
    </source>
</evidence>
<dbReference type="NCBIfam" id="TIGR03922">
    <property type="entry name" value="T7SS_EccA"/>
    <property type="match status" value="1"/>
</dbReference>
<evidence type="ECO:0000256" key="6">
    <source>
        <dbReference type="PROSITE-ProRule" id="PRU00339"/>
    </source>
</evidence>
<dbReference type="Gene3D" id="3.40.50.300">
    <property type="entry name" value="P-loop containing nucleotide triphosphate hydrolases"/>
    <property type="match status" value="1"/>
</dbReference>
<dbReference type="InterPro" id="IPR050773">
    <property type="entry name" value="CbxX/CfxQ_RuBisCO_ESX"/>
</dbReference>
<dbReference type="InterPro" id="IPR027417">
    <property type="entry name" value="P-loop_NTPase"/>
</dbReference>
<dbReference type="SUPFAM" id="SSF48452">
    <property type="entry name" value="TPR-like"/>
    <property type="match status" value="1"/>
</dbReference>
<dbReference type="GO" id="GO:0005524">
    <property type="term" value="F:ATP binding"/>
    <property type="evidence" value="ECO:0007669"/>
    <property type="project" value="UniProtKB-KW"/>
</dbReference>
<reference evidence="8 9" key="1">
    <citation type="submission" date="2012-12" db="EMBL/GenBank/DDBJ databases">
        <title>Whole genome shotgun sequence of Gordonia hirsuta NBRC 16056.</title>
        <authorList>
            <person name="Isaki-Nakamura S."/>
            <person name="Hosoyama A."/>
            <person name="Tsuchikane K."/>
            <person name="Katsumata H."/>
            <person name="Baba S."/>
            <person name="Yamazaki S."/>
            <person name="Fujita N."/>
        </authorList>
    </citation>
    <scope>NUCLEOTIDE SEQUENCE [LARGE SCALE GENOMIC DNA]</scope>
    <source>
        <strain evidence="8 9">NBRC 16056</strain>
    </source>
</reference>
<dbReference type="InterPro" id="IPR003593">
    <property type="entry name" value="AAA+_ATPase"/>
</dbReference>
<name>L7LD79_9ACTN</name>
<dbReference type="PROSITE" id="PS50005">
    <property type="entry name" value="TPR"/>
    <property type="match status" value="1"/>
</dbReference>
<accession>L7LD79</accession>
<keyword evidence="4" id="KW-0547">Nucleotide-binding</keyword>
<dbReference type="Proteomes" id="UP000053405">
    <property type="component" value="Unassembled WGS sequence"/>
</dbReference>
<keyword evidence="3" id="KW-0963">Cytoplasm</keyword>
<dbReference type="Pfam" id="PF00004">
    <property type="entry name" value="AAA"/>
    <property type="match status" value="1"/>
</dbReference>
<dbReference type="Pfam" id="PF21545">
    <property type="entry name" value="T7SS_EccA1_N"/>
    <property type="match status" value="1"/>
</dbReference>
<dbReference type="InterPro" id="IPR041627">
    <property type="entry name" value="AAA_lid_6"/>
</dbReference>
<evidence type="ECO:0000313" key="8">
    <source>
        <dbReference type="EMBL" id="GAC57978.1"/>
    </source>
</evidence>
<dbReference type="InterPro" id="IPR000641">
    <property type="entry name" value="CbxX/CfxQ"/>
</dbReference>
<dbReference type="GO" id="GO:0005737">
    <property type="term" value="C:cytoplasm"/>
    <property type="evidence" value="ECO:0007669"/>
    <property type="project" value="UniProtKB-SubCell"/>
</dbReference>
<evidence type="ECO:0000313" key="9">
    <source>
        <dbReference type="Proteomes" id="UP000053405"/>
    </source>
</evidence>
<dbReference type="Pfam" id="PF17866">
    <property type="entry name" value="AAA_lid_6"/>
    <property type="match status" value="1"/>
</dbReference>
<dbReference type="Gene3D" id="1.10.8.60">
    <property type="match status" value="1"/>
</dbReference>
<dbReference type="SUPFAM" id="SSF52540">
    <property type="entry name" value="P-loop containing nucleoside triphosphate hydrolases"/>
    <property type="match status" value="1"/>
</dbReference>
<dbReference type="InterPro" id="IPR049078">
    <property type="entry name" value="T7SS_EccA1-like_N"/>
</dbReference>
<dbReference type="AlphaFoldDB" id="L7LD79"/>
<dbReference type="InterPro" id="IPR023835">
    <property type="entry name" value="T7SS_EccA"/>
</dbReference>
<dbReference type="PANTHER" id="PTHR43392:SF2">
    <property type="entry name" value="AAA-TYPE ATPASE FAMILY PROTEIN _ ANKYRIN REPEAT FAMILY PROTEIN"/>
    <property type="match status" value="1"/>
</dbReference>
<comment type="similarity">
    <text evidence="2">Belongs to the CbxX/CfxQ family.</text>
</comment>
<sequence length="594" mass="63996">MRIRWSTAVPATNVFPTALGFGGTMTATDLRRIARDYFDAGIARLGTPEALLAFTRASEADPQMGDAWLGRLAAGDNSGETLFGLYSARTSIGVQQRRLGLPTGLLCGRAPTGMFVDYPVADATQATLAYAASLMSGDDVDGARRVLAELTGVDQPIVEFCWAALHLRARDWPEVLAALTRVDHWDDEYLAAAGTLLAGTACVHLGLFDEGIRRLEQTRRGPLTNAHAQAVFTIGMALRENDDEAAARTCFQEAFALDPGHGEAARALSDPAYRLVLSGPGSIVEPHCPADPADPAPDALDSLEQELAEQVGLVEVKAQVQRLRSTATLAKLRAERGLRTGERSLHLAFAGPPGTGKTTIARIVAKLYHGLGLLGTDRVVEVSRRDLVGEYLGSTAPKTAQVIDSAMDGVLFIDEAYTLIQEGLTGGDAFGREALDTLLARMESDRDRLVVIIAGYDAEIDRLLAANEGLASRFARRIRFPSYLPAELTRIAEIIAQRRDARLSVAAAQTLHQAFSALYDDVVATPTGPRRGTDVAGNGRFVRNLIEAAEEERELRLAGGDLLDEVTDADLMTISDQDLRNALRTVNRPHSELH</sequence>
<feature type="domain" description="AAA+ ATPase" evidence="7">
    <location>
        <begin position="343"/>
        <end position="484"/>
    </location>
</feature>
<dbReference type="PANTHER" id="PTHR43392">
    <property type="entry name" value="AAA-TYPE ATPASE FAMILY PROTEIN / ANKYRIN REPEAT FAMILY PROTEIN"/>
    <property type="match status" value="1"/>
</dbReference>
<dbReference type="GO" id="GO:0016887">
    <property type="term" value="F:ATP hydrolysis activity"/>
    <property type="evidence" value="ECO:0007669"/>
    <property type="project" value="InterPro"/>
</dbReference>
<keyword evidence="6" id="KW-0802">TPR repeat</keyword>
<dbReference type="FunFam" id="3.40.50.300:FF:000216">
    <property type="entry name" value="Type VII secretion ATPase EccA"/>
    <property type="match status" value="1"/>
</dbReference>
<dbReference type="InterPro" id="IPR011990">
    <property type="entry name" value="TPR-like_helical_dom_sf"/>
</dbReference>